<dbReference type="Gene3D" id="1.10.10.10">
    <property type="entry name" value="Winged helix-like DNA-binding domain superfamily/Winged helix DNA-binding domain"/>
    <property type="match status" value="1"/>
</dbReference>
<dbReference type="InterPro" id="IPR036388">
    <property type="entry name" value="WH-like_DNA-bd_sf"/>
</dbReference>
<feature type="domain" description="IclR-ED" evidence="5">
    <location>
        <begin position="66"/>
        <end position="249"/>
    </location>
</feature>
<dbReference type="InterPro" id="IPR029016">
    <property type="entry name" value="GAF-like_dom_sf"/>
</dbReference>
<dbReference type="EMBL" id="JBHLUX010000080">
    <property type="protein sequence ID" value="MFC0472525.1"/>
    <property type="molecule type" value="Genomic_DNA"/>
</dbReference>
<evidence type="ECO:0000256" key="3">
    <source>
        <dbReference type="ARBA" id="ARBA00023163"/>
    </source>
</evidence>
<keyword evidence="2" id="KW-0238">DNA-binding</keyword>
<dbReference type="SMART" id="SM00346">
    <property type="entry name" value="HTH_ICLR"/>
    <property type="match status" value="1"/>
</dbReference>
<evidence type="ECO:0000259" key="4">
    <source>
        <dbReference type="PROSITE" id="PS51077"/>
    </source>
</evidence>
<proteinExistence type="predicted"/>
<feature type="domain" description="HTH iclR-type" evidence="4">
    <location>
        <begin position="5"/>
        <end position="65"/>
    </location>
</feature>
<dbReference type="InterPro" id="IPR036390">
    <property type="entry name" value="WH_DNA-bd_sf"/>
</dbReference>
<evidence type="ECO:0000256" key="2">
    <source>
        <dbReference type="ARBA" id="ARBA00023125"/>
    </source>
</evidence>
<keyword evidence="3" id="KW-0804">Transcription</keyword>
<gene>
    <name evidence="6" type="ORF">ACFFHM_19080</name>
</gene>
<comment type="caution">
    <text evidence="6">The sequence shown here is derived from an EMBL/GenBank/DDBJ whole genome shotgun (WGS) entry which is preliminary data.</text>
</comment>
<dbReference type="PANTHER" id="PTHR30136">
    <property type="entry name" value="HELIX-TURN-HELIX TRANSCRIPTIONAL REGULATOR, ICLR FAMILY"/>
    <property type="match status" value="1"/>
</dbReference>
<dbReference type="Proteomes" id="UP001589838">
    <property type="component" value="Unassembled WGS sequence"/>
</dbReference>
<evidence type="ECO:0000259" key="5">
    <source>
        <dbReference type="PROSITE" id="PS51078"/>
    </source>
</evidence>
<dbReference type="SUPFAM" id="SSF46785">
    <property type="entry name" value="Winged helix' DNA-binding domain"/>
    <property type="match status" value="1"/>
</dbReference>
<dbReference type="InterPro" id="IPR014757">
    <property type="entry name" value="Tscrpt_reg_IclR_C"/>
</dbReference>
<dbReference type="RefSeq" id="WP_335963372.1">
    <property type="nucleotide sequence ID" value="NZ_JAXBLX010000048.1"/>
</dbReference>
<protein>
    <submittedName>
        <fullName evidence="6">IclR family transcriptional regulator</fullName>
    </submittedName>
</protein>
<dbReference type="PROSITE" id="PS51078">
    <property type="entry name" value="ICLR_ED"/>
    <property type="match status" value="1"/>
</dbReference>
<reference evidence="6 7" key="1">
    <citation type="submission" date="2024-09" db="EMBL/GenBank/DDBJ databases">
        <authorList>
            <person name="Sun Q."/>
            <person name="Mori K."/>
        </authorList>
    </citation>
    <scope>NUCLEOTIDE SEQUENCE [LARGE SCALE GENOMIC DNA]</scope>
    <source>
        <strain evidence="6 7">NCAIM B.02610</strain>
    </source>
</reference>
<sequence length="255" mass="28555">MQNKNKTVVKSMELLDLFRTNRKLSLNEMVHLSGIPKTSVHRMVGSLEAMGFLNKDAEGKYTLGMLFLEFGQLVAERLDMKQIAYPIMKELRDNIGEAVNLTLKENQEAIYVEKLDTTHPVRLFTKIGRRSPLYTGACSRIILAYLPEKEQEEYLNVTELIPYGIGTITDKDTLRSVLRQSRQDGYTVSYSELENHTSSVAAPIFDHTGRVVGGISVAGPDVRFQKEQLPTLIAQVKTAAATISQKLGHSSPLRT</sequence>
<dbReference type="InterPro" id="IPR005471">
    <property type="entry name" value="Tscrpt_reg_IclR_N"/>
</dbReference>
<dbReference type="InterPro" id="IPR050707">
    <property type="entry name" value="HTH_MetabolicPath_Reg"/>
</dbReference>
<evidence type="ECO:0000256" key="1">
    <source>
        <dbReference type="ARBA" id="ARBA00023015"/>
    </source>
</evidence>
<dbReference type="PROSITE" id="PS51077">
    <property type="entry name" value="HTH_ICLR"/>
    <property type="match status" value="1"/>
</dbReference>
<dbReference type="Pfam" id="PF09339">
    <property type="entry name" value="HTH_IclR"/>
    <property type="match status" value="1"/>
</dbReference>
<accession>A0ABV6KHU8</accession>
<dbReference type="SUPFAM" id="SSF55781">
    <property type="entry name" value="GAF domain-like"/>
    <property type="match status" value="1"/>
</dbReference>
<keyword evidence="1" id="KW-0805">Transcription regulation</keyword>
<dbReference type="Pfam" id="PF01614">
    <property type="entry name" value="IclR_C"/>
    <property type="match status" value="1"/>
</dbReference>
<evidence type="ECO:0000313" key="7">
    <source>
        <dbReference type="Proteomes" id="UP001589838"/>
    </source>
</evidence>
<keyword evidence="7" id="KW-1185">Reference proteome</keyword>
<dbReference type="PANTHER" id="PTHR30136:SF24">
    <property type="entry name" value="HTH-TYPE TRANSCRIPTIONAL REPRESSOR ALLR"/>
    <property type="match status" value="1"/>
</dbReference>
<name>A0ABV6KHU8_9BACI</name>
<organism evidence="6 7">
    <name type="scientific">Halalkalibacter kiskunsagensis</name>
    <dbReference type="NCBI Taxonomy" id="1548599"/>
    <lineage>
        <taxon>Bacteria</taxon>
        <taxon>Bacillati</taxon>
        <taxon>Bacillota</taxon>
        <taxon>Bacilli</taxon>
        <taxon>Bacillales</taxon>
        <taxon>Bacillaceae</taxon>
        <taxon>Halalkalibacter</taxon>
    </lineage>
</organism>
<evidence type="ECO:0000313" key="6">
    <source>
        <dbReference type="EMBL" id="MFC0472525.1"/>
    </source>
</evidence>
<dbReference type="Gene3D" id="3.30.450.40">
    <property type="match status" value="1"/>
</dbReference>